<dbReference type="NCBIfam" id="TIGR01359">
    <property type="entry name" value="UMP_CMP_kin_fam"/>
    <property type="match status" value="3"/>
</dbReference>
<dbReference type="PRINTS" id="PR00094">
    <property type="entry name" value="ADENYLTKNASE"/>
</dbReference>
<feature type="binding site" evidence="9">
    <location>
        <begin position="146"/>
        <end position="151"/>
    </location>
    <ligand>
        <name>ATP</name>
        <dbReference type="ChEBI" id="CHEBI:30616"/>
    </ligand>
</feature>
<keyword evidence="7 9" id="KW-0539">Nucleus</keyword>
<feature type="binding site" evidence="9">
    <location>
        <begin position="437"/>
        <end position="440"/>
    </location>
    <ligand>
        <name>a ribonucleoside 5'-phosphate</name>
        <dbReference type="ChEBI" id="CHEBI:58043"/>
    </ligand>
</feature>
<evidence type="ECO:0000256" key="3">
    <source>
        <dbReference type="ARBA" id="ARBA00022741"/>
    </source>
</evidence>
<gene>
    <name evidence="11" type="ORF">pdam_00007843</name>
</gene>
<organism evidence="11 12">
    <name type="scientific">Pocillopora damicornis</name>
    <name type="common">Cauliflower coral</name>
    <name type="synonym">Millepora damicornis</name>
    <dbReference type="NCBI Taxonomy" id="46731"/>
    <lineage>
        <taxon>Eukaryota</taxon>
        <taxon>Metazoa</taxon>
        <taxon>Cnidaria</taxon>
        <taxon>Anthozoa</taxon>
        <taxon>Hexacorallia</taxon>
        <taxon>Scleractinia</taxon>
        <taxon>Astrocoeniina</taxon>
        <taxon>Pocilloporidae</taxon>
        <taxon>Pocillopora</taxon>
    </lineage>
</organism>
<dbReference type="EC" id="2.7.4.14" evidence="9"/>
<dbReference type="FunFam" id="3.40.50.300:FF:000315">
    <property type="entry name" value="Adenylate kinase 1"/>
    <property type="match status" value="3"/>
</dbReference>
<evidence type="ECO:0000256" key="7">
    <source>
        <dbReference type="ARBA" id="ARBA00023242"/>
    </source>
</evidence>
<dbReference type="GO" id="GO:0033862">
    <property type="term" value="F:UMP kinase activity"/>
    <property type="evidence" value="ECO:0007669"/>
    <property type="project" value="RHEA"/>
</dbReference>
<keyword evidence="6 9" id="KW-0665">Pyrimidine biosynthesis</keyword>
<keyword evidence="4 9" id="KW-0418">Kinase</keyword>
<feature type="binding site" evidence="9">
    <location>
        <position position="304"/>
    </location>
    <ligand>
        <name>ATP</name>
        <dbReference type="ChEBI" id="CHEBI:30616"/>
    </ligand>
</feature>
<evidence type="ECO:0000256" key="6">
    <source>
        <dbReference type="ARBA" id="ARBA00022975"/>
    </source>
</evidence>
<protein>
    <recommendedName>
        <fullName evidence="9">UMP-CMP kinase</fullName>
        <ecNumber evidence="9">2.7.4.14</ecNumber>
    </recommendedName>
    <alternativeName>
        <fullName evidence="9">Deoxycytidylate kinase</fullName>
        <shortName evidence="9">CK</shortName>
        <shortName evidence="9">dCMP kinase</shortName>
    </alternativeName>
    <alternativeName>
        <fullName evidence="9">Uridine monophosphate/cytidine monophosphate kinase</fullName>
        <shortName evidence="9">UMP/CMP kinase</shortName>
        <shortName evidence="9">UMP/CMPK</shortName>
    </alternativeName>
</protein>
<evidence type="ECO:0000256" key="2">
    <source>
        <dbReference type="ARBA" id="ARBA00022679"/>
    </source>
</evidence>
<evidence type="ECO:0000256" key="9">
    <source>
        <dbReference type="HAMAP-Rule" id="MF_03172"/>
    </source>
</evidence>
<dbReference type="SUPFAM" id="SSF52540">
    <property type="entry name" value="P-loop containing nucleoside triphosphate hydrolases"/>
    <property type="match status" value="4"/>
</dbReference>
<comment type="catalytic activity">
    <reaction evidence="9">
        <text>CMP + ATP = CDP + ADP</text>
        <dbReference type="Rhea" id="RHEA:11600"/>
        <dbReference type="ChEBI" id="CHEBI:30616"/>
        <dbReference type="ChEBI" id="CHEBI:58069"/>
        <dbReference type="ChEBI" id="CHEBI:60377"/>
        <dbReference type="ChEBI" id="CHEBI:456216"/>
        <dbReference type="EC" id="2.7.4.14"/>
    </reaction>
</comment>
<dbReference type="InterPro" id="IPR033690">
    <property type="entry name" value="Adenylat_kinase_CS"/>
</dbReference>
<sequence length="1012" mass="114493">MTAEESKEYMAKTEVHQLFEGMLTGLLYHKPEDHLAFLENCISLAKTEKDIKWNSFLDVSKKPLPPIPKTDGPIKSEAGDEIRTFTTEPEMKQKQPLPPINGTAHPSIDEDDKELTEKNILTSESDEEVDVEFSGQRIVFVLGGPGSGKGTQCARIVGEFGYVHLSAGDLLRKEVAKGNKRGQMIEDIMKEGKLVPQEITIELLRDAMRQHKDCPGFLIDGFPREIQQGLQFEQEVVESDFLLFFECSEEVMEQRLLKRSETSERPDDNIETIKKRFTTFVEKTLPVIGHYEELSKVKKIDANRSVDEVFSEVRALFGALPPKQVQKIRRKKKKVASNEEEDEYEFVEFSGQRIVFVLGGPGSGKGTQCSRVVEKFGYTHLSTGDLLRAEIEGGGERGQKLAKIMEEGNLVPQEVVIQLLKDAMLKHPDSPGFLIDGFPREISQGVQFEEEVVECHFILFFECSEEVMEERLIKRGETSGRVDDNAETIKKRFRTFMEKTVPVLEKYEQQNKVKRVDASRSVDEVFLDVCAIFGDLPKLEKKRRKKVKKAESGDDSEYDELAEAVDDLSRVVDGKPIRLRRKKKKRKEEEDEYSRNPVFEQPIVAEEFIPLMDDSIAKTDGKGLLNVRVIFVIGGPGSGKGTQCQRIAEKFGYTHLSTGDLLREEVQSDSPRSKELIQIMQKGELIPTRVILELLRVAMVNIPNTKGFIVDGFPREIEQGKEFENEIAACEFVLYFECSPDTMRQRLLQRGETSGRVDDNEETIVKRLKTFDNETKPVIECYEAQNKVKKILAEGSPDEVFTQVSNIFENLPNRKTTSLHDYDVTFITGPPGAGKADLARTLADATGRTHLSVGLILREEAKQETEQGQSIKEAIKTGMLVATDLVLLLLTKMLEKEEKNLNGYCIDGYPRTEEQLDQFKQKVSDYNRVIFIEGEDAEIERVLKERGEASEREDDTEVISKTKLEVYNGNTRPISDSLGDSDKALKVSAALPKEEVVEDIRLKLMAVTELSS</sequence>
<dbReference type="Pfam" id="PF00406">
    <property type="entry name" value="ADK"/>
    <property type="match status" value="4"/>
</dbReference>
<feature type="binding site" evidence="9">
    <location>
        <position position="172"/>
    </location>
    <ligand>
        <name>a ribonucleoside 5'-phosphate</name>
        <dbReference type="ChEBI" id="CHEBI:58043"/>
    </ligand>
</feature>
<dbReference type="GO" id="GO:0005737">
    <property type="term" value="C:cytoplasm"/>
    <property type="evidence" value="ECO:0007669"/>
    <property type="project" value="UniProtKB-SubCell"/>
</dbReference>
<dbReference type="OrthoDB" id="442176at2759"/>
<evidence type="ECO:0000313" key="12">
    <source>
        <dbReference type="Proteomes" id="UP000275408"/>
    </source>
</evidence>
<feature type="binding site" evidence="9">
    <location>
        <position position="475"/>
    </location>
    <ligand>
        <name>ATP</name>
        <dbReference type="ChEBI" id="CHEBI:30616"/>
    </ligand>
</feature>
<accession>A0A3M6TXU0</accession>
<dbReference type="Gene3D" id="3.40.50.300">
    <property type="entry name" value="P-loop containing nucleotide triphosphate hydrolases"/>
    <property type="match status" value="4"/>
</dbReference>
<feature type="region of interest" description="LID" evidence="9">
    <location>
        <begin position="258"/>
        <end position="268"/>
    </location>
</feature>
<keyword evidence="3 9" id="KW-0547">Nucleotide-binding</keyword>
<comment type="caution">
    <text evidence="11">The sequence shown here is derived from an EMBL/GenBank/DDBJ whole genome shotgun (WGS) entry which is preliminary data.</text>
</comment>
<evidence type="ECO:0000313" key="11">
    <source>
        <dbReference type="EMBL" id="RMX46192.1"/>
    </source>
</evidence>
<comment type="caution">
    <text evidence="9">Lacks conserved residue(s) required for the propagation of feature annotation.</text>
</comment>
<comment type="domain">
    <text evidence="9">Consists of three domains, a large central CORE domain and two small peripheral domains, NMPbind and LID, which undergo movements during catalysis. The LID domain closes over the site of phosphoryl transfer upon ATP binding. Assembling and dissambling the active center during each catalytic cycle provides an effective means to prevent ATP hydrolysis.</text>
</comment>
<feature type="binding site" evidence="9">
    <location>
        <position position="492"/>
    </location>
    <ligand>
        <name>a ribonucleoside 5'-phosphate</name>
        <dbReference type="ChEBI" id="CHEBI:58043"/>
    </ligand>
</feature>
<evidence type="ECO:0000256" key="5">
    <source>
        <dbReference type="ARBA" id="ARBA00022840"/>
    </source>
</evidence>
<keyword evidence="5 9" id="KW-0067">ATP-binding</keyword>
<dbReference type="EMBL" id="RCHS01002719">
    <property type="protein sequence ID" value="RMX46192.1"/>
    <property type="molecule type" value="Genomic_DNA"/>
</dbReference>
<dbReference type="OMA" id="PQDHIKY"/>
<dbReference type="GO" id="GO:0006221">
    <property type="term" value="P:pyrimidine nucleotide biosynthetic process"/>
    <property type="evidence" value="ECO:0007669"/>
    <property type="project" value="UniProtKB-UniRule"/>
</dbReference>
<feature type="binding site" evidence="9">
    <location>
        <begin position="221"/>
        <end position="224"/>
    </location>
    <ligand>
        <name>a ribonucleoside 5'-phosphate</name>
        <dbReference type="ChEBI" id="CHEBI:58043"/>
    </ligand>
</feature>
<dbReference type="CDD" id="cd22978">
    <property type="entry name" value="DD_AK5"/>
    <property type="match status" value="1"/>
</dbReference>
<dbReference type="GO" id="GO:0036431">
    <property type="term" value="F:dCMP kinase activity"/>
    <property type="evidence" value="ECO:0007669"/>
    <property type="project" value="RHEA"/>
</dbReference>
<evidence type="ECO:0000256" key="4">
    <source>
        <dbReference type="ARBA" id="ARBA00022777"/>
    </source>
</evidence>
<dbReference type="GO" id="GO:0005524">
    <property type="term" value="F:ATP binding"/>
    <property type="evidence" value="ECO:0007669"/>
    <property type="project" value="UniProtKB-KW"/>
</dbReference>
<comment type="catalytic activity">
    <reaction evidence="9">
        <text>dCMP + ATP = dCDP + ADP</text>
        <dbReference type="Rhea" id="RHEA:25094"/>
        <dbReference type="ChEBI" id="CHEBI:30616"/>
        <dbReference type="ChEBI" id="CHEBI:57566"/>
        <dbReference type="ChEBI" id="CHEBI:58593"/>
        <dbReference type="ChEBI" id="CHEBI:456216"/>
        <dbReference type="EC" id="2.7.4.14"/>
    </reaction>
</comment>
<comment type="function">
    <text evidence="9">Catalyzes the phosphorylation of pyrimidine nucleoside monophosphates at the expense of ATP. Plays an important role in de novo pyrimidine nucleotide biosynthesis. Has preference for UMP and CMP as phosphate acceptors.</text>
</comment>
<keyword evidence="1 9" id="KW-0963">Cytoplasm</keyword>
<dbReference type="CDD" id="cd01428">
    <property type="entry name" value="ADK"/>
    <property type="match status" value="4"/>
</dbReference>
<feature type="binding site" evidence="9">
    <location>
        <begin position="409"/>
        <end position="411"/>
    </location>
    <ligand>
        <name>a ribonucleoside 5'-phosphate</name>
        <dbReference type="ChEBI" id="CHEBI:58043"/>
    </ligand>
</feature>
<comment type="subunit">
    <text evidence="9">Monomer.</text>
</comment>
<evidence type="ECO:0000256" key="10">
    <source>
        <dbReference type="SAM" id="MobiDB-lite"/>
    </source>
</evidence>
<comment type="cofactor">
    <cofactor evidence="9">
        <name>Mg(2+)</name>
        <dbReference type="ChEBI" id="CHEBI:18420"/>
    </cofactor>
    <text evidence="9">Binds 1 Mg(2+) ion per monomer.</text>
</comment>
<feature type="binding site" evidence="9">
    <location>
        <position position="276"/>
    </location>
    <ligand>
        <name>a ribonucleoside 5'-phosphate</name>
        <dbReference type="ChEBI" id="CHEBI:58043"/>
    </ligand>
</feature>
<feature type="binding site" evidence="9">
    <location>
        <position position="265"/>
    </location>
    <ligand>
        <name>a ribonucleoside 5'-phosphate</name>
        <dbReference type="ChEBI" id="CHEBI:58043"/>
    </ligand>
</feature>
<dbReference type="InterPro" id="IPR000850">
    <property type="entry name" value="Adenylat/UMP-CMP_kin"/>
</dbReference>
<dbReference type="PANTHER" id="PTHR23359">
    <property type="entry name" value="NUCLEOTIDE KINASE"/>
    <property type="match status" value="1"/>
</dbReference>
<comment type="similarity">
    <text evidence="9">Belongs to the adenylate kinase family. UMP-CMP kinase subfamily.</text>
</comment>
<dbReference type="GO" id="GO:0036430">
    <property type="term" value="F:CMP kinase activity"/>
    <property type="evidence" value="ECO:0007669"/>
    <property type="project" value="RHEA"/>
</dbReference>
<dbReference type="HAMAP" id="MF_00235">
    <property type="entry name" value="Adenylate_kinase_Adk"/>
    <property type="match status" value="4"/>
</dbReference>
<feature type="binding site" evidence="9">
    <location>
        <position position="388"/>
    </location>
    <ligand>
        <name>a ribonucleoside 5'-phosphate</name>
        <dbReference type="ChEBI" id="CHEBI:58043"/>
    </ligand>
</feature>
<feature type="region of interest" description="LID" evidence="9">
    <location>
        <begin position="474"/>
        <end position="484"/>
    </location>
</feature>
<comment type="subcellular location">
    <subcellularLocation>
        <location evidence="9">Cytoplasm</location>
    </subcellularLocation>
    <subcellularLocation>
        <location evidence="9">Nucleus</location>
    </subcellularLocation>
</comment>
<name>A0A3M6TXU0_POCDA</name>
<keyword evidence="2 9" id="KW-0808">Transferase</keyword>
<feature type="region of interest" description="Disordered" evidence="10">
    <location>
        <begin position="90"/>
        <end position="109"/>
    </location>
</feature>
<feature type="binding site" evidence="9">
    <location>
        <position position="259"/>
    </location>
    <ligand>
        <name>ATP</name>
        <dbReference type="ChEBI" id="CHEBI:30616"/>
    </ligand>
</feature>
<dbReference type="HAMAP" id="MF_03172">
    <property type="entry name" value="Adenylate_kinase_UMP_CMP_kin"/>
    <property type="match status" value="2"/>
</dbReference>
<feature type="binding site" evidence="9">
    <location>
        <begin position="362"/>
        <end position="367"/>
    </location>
    <ligand>
        <name>ATP</name>
        <dbReference type="ChEBI" id="CHEBI:30616"/>
    </ligand>
</feature>
<feature type="binding site" evidence="9">
    <location>
        <begin position="193"/>
        <end position="195"/>
    </location>
    <ligand>
        <name>a ribonucleoside 5'-phosphate</name>
        <dbReference type="ChEBI" id="CHEBI:58043"/>
    </ligand>
</feature>
<dbReference type="PROSITE" id="PS00113">
    <property type="entry name" value="ADENYLATE_KINASE"/>
    <property type="match status" value="3"/>
</dbReference>
<proteinExistence type="inferred from homology"/>
<keyword evidence="12" id="KW-1185">Reference proteome</keyword>
<feature type="binding site" evidence="9">
    <location>
        <position position="481"/>
    </location>
    <ligand>
        <name>a ribonucleoside 5'-phosphate</name>
        <dbReference type="ChEBI" id="CHEBI:58043"/>
    </ligand>
</feature>
<dbReference type="Proteomes" id="UP000275408">
    <property type="component" value="Unassembled WGS sequence"/>
</dbReference>
<reference evidence="11 12" key="1">
    <citation type="journal article" date="2018" name="Sci. Rep.">
        <title>Comparative analysis of the Pocillopora damicornis genome highlights role of immune system in coral evolution.</title>
        <authorList>
            <person name="Cunning R."/>
            <person name="Bay R.A."/>
            <person name="Gillette P."/>
            <person name="Baker A.C."/>
            <person name="Traylor-Knowles N."/>
        </authorList>
    </citation>
    <scope>NUCLEOTIDE SEQUENCE [LARGE SCALE GENOMIC DNA]</scope>
    <source>
        <strain evidence="11">RSMAS</strain>
        <tissue evidence="11">Whole animal</tissue>
    </source>
</reference>
<dbReference type="InterPro" id="IPR027417">
    <property type="entry name" value="P-loop_NTPase"/>
</dbReference>
<evidence type="ECO:0000256" key="1">
    <source>
        <dbReference type="ARBA" id="ARBA00022490"/>
    </source>
</evidence>
<comment type="catalytic activity">
    <reaction evidence="8 9">
        <text>UMP + ATP = UDP + ADP</text>
        <dbReference type="Rhea" id="RHEA:24400"/>
        <dbReference type="ChEBI" id="CHEBI:30616"/>
        <dbReference type="ChEBI" id="CHEBI:57865"/>
        <dbReference type="ChEBI" id="CHEBI:58223"/>
        <dbReference type="ChEBI" id="CHEBI:456216"/>
        <dbReference type="EC" id="2.7.4.14"/>
    </reaction>
</comment>
<evidence type="ECO:0000256" key="8">
    <source>
        <dbReference type="ARBA" id="ARBA00048116"/>
    </source>
</evidence>
<feature type="binding site" evidence="9">
    <location>
        <position position="520"/>
    </location>
    <ligand>
        <name>ATP</name>
        <dbReference type="ChEBI" id="CHEBI:30616"/>
    </ligand>
</feature>
<dbReference type="InterPro" id="IPR006266">
    <property type="entry name" value="UMP_CMP_kinase"/>
</dbReference>
<dbReference type="GO" id="GO:0005634">
    <property type="term" value="C:nucleus"/>
    <property type="evidence" value="ECO:0007669"/>
    <property type="project" value="UniProtKB-SubCell"/>
</dbReference>
<dbReference type="GO" id="GO:0006207">
    <property type="term" value="P:'de novo' pyrimidine nucleobase biosynthetic process"/>
    <property type="evidence" value="ECO:0007669"/>
    <property type="project" value="InterPro"/>
</dbReference>
<dbReference type="STRING" id="46731.A0A3M6TXU0"/>
<dbReference type="AlphaFoldDB" id="A0A3M6TXU0"/>